<name>A0A2A6ZWQ7_9FIRM</name>
<reference evidence="1 2" key="1">
    <citation type="journal article" date="2017" name="Front. Microbiol.">
        <title>New Insights into the Diversity of the Genus Faecalibacterium.</title>
        <authorList>
            <person name="Benevides L."/>
            <person name="Burman S."/>
            <person name="Martin R."/>
            <person name="Robert V."/>
            <person name="Thomas M."/>
            <person name="Miquel S."/>
            <person name="Chain F."/>
            <person name="Sokol H."/>
            <person name="Bermudez-Humaran L.G."/>
            <person name="Morrison M."/>
            <person name="Langella P."/>
            <person name="Azevedo V.A."/>
            <person name="Chatel J.M."/>
            <person name="Soares S."/>
        </authorList>
    </citation>
    <scope>NUCLEOTIDE SEQUENCE [LARGE SCALE GENOMIC DNA]</scope>
    <source>
        <strain evidence="1 2">CNCM I 4546</strain>
    </source>
</reference>
<sequence>MGLCLFANNHVINHEETRMIDQNKKPTAVSLAGVMRKGENEVGLLRFYKNVKYCILEAMHMRRLSCSMTFWFSLRSHCI</sequence>
<organism evidence="1 2">
    <name type="scientific">Faecalibacterium prausnitzii</name>
    <dbReference type="NCBI Taxonomy" id="853"/>
    <lineage>
        <taxon>Bacteria</taxon>
        <taxon>Bacillati</taxon>
        <taxon>Bacillota</taxon>
        <taxon>Clostridia</taxon>
        <taxon>Eubacteriales</taxon>
        <taxon>Oscillospiraceae</taxon>
        <taxon>Faecalibacterium</taxon>
    </lineage>
</organism>
<dbReference type="AlphaFoldDB" id="A0A2A6ZWQ7"/>
<dbReference type="Proteomes" id="UP000219901">
    <property type="component" value="Unassembled WGS sequence"/>
</dbReference>
<gene>
    <name evidence="1" type="ORF">CGS55_13635</name>
</gene>
<evidence type="ECO:0000313" key="1">
    <source>
        <dbReference type="EMBL" id="PDX71222.1"/>
    </source>
</evidence>
<proteinExistence type="predicted"/>
<protein>
    <submittedName>
        <fullName evidence="1">Uncharacterized protein</fullName>
    </submittedName>
</protein>
<dbReference type="EMBL" id="NMTV01000071">
    <property type="protein sequence ID" value="PDX71222.1"/>
    <property type="molecule type" value="Genomic_DNA"/>
</dbReference>
<evidence type="ECO:0000313" key="2">
    <source>
        <dbReference type="Proteomes" id="UP000219901"/>
    </source>
</evidence>
<comment type="caution">
    <text evidence="1">The sequence shown here is derived from an EMBL/GenBank/DDBJ whole genome shotgun (WGS) entry which is preliminary data.</text>
</comment>
<accession>A0A2A6ZWQ7</accession>